<dbReference type="SUPFAM" id="SSF52096">
    <property type="entry name" value="ClpP/crotonase"/>
    <property type="match status" value="1"/>
</dbReference>
<comment type="pathway">
    <text evidence="2">Lipid metabolism; fatty acid beta-oxidation.</text>
</comment>
<dbReference type="Pfam" id="PF00378">
    <property type="entry name" value="ECH_1"/>
    <property type="match status" value="1"/>
</dbReference>
<dbReference type="EMBL" id="JAPDRK010000003">
    <property type="protein sequence ID" value="KAJ9614296.1"/>
    <property type="molecule type" value="Genomic_DNA"/>
</dbReference>
<proteinExistence type="inferred from homology"/>
<keyword evidence="5" id="KW-0413">Isomerase</keyword>
<protein>
    <submittedName>
        <fullName evidence="6">Uncharacterized protein</fullName>
    </submittedName>
</protein>
<dbReference type="Proteomes" id="UP001172673">
    <property type="component" value="Unassembled WGS sequence"/>
</dbReference>
<evidence type="ECO:0000256" key="5">
    <source>
        <dbReference type="ARBA" id="ARBA00023235"/>
    </source>
</evidence>
<comment type="subcellular location">
    <subcellularLocation>
        <location evidence="1">Peroxisome</location>
    </subcellularLocation>
</comment>
<keyword evidence="4" id="KW-0576">Peroxisome</keyword>
<evidence type="ECO:0000256" key="3">
    <source>
        <dbReference type="ARBA" id="ARBA00005254"/>
    </source>
</evidence>
<dbReference type="InterPro" id="IPR029045">
    <property type="entry name" value="ClpP/crotonase-like_dom_sf"/>
</dbReference>
<dbReference type="GO" id="GO:0005782">
    <property type="term" value="C:peroxisomal matrix"/>
    <property type="evidence" value="ECO:0007669"/>
    <property type="project" value="TreeGrafter"/>
</dbReference>
<dbReference type="PANTHER" id="PTHR43684">
    <property type="match status" value="1"/>
</dbReference>
<dbReference type="FunFam" id="3.90.226.10:FF:000048">
    <property type="entry name" value="3,2-trans-enoyl-CoA isomerase"/>
    <property type="match status" value="1"/>
</dbReference>
<dbReference type="GO" id="GO:0006635">
    <property type="term" value="P:fatty acid beta-oxidation"/>
    <property type="evidence" value="ECO:0007669"/>
    <property type="project" value="TreeGrafter"/>
</dbReference>
<dbReference type="AlphaFoldDB" id="A0AA38XIY9"/>
<accession>A0AA38XIY9</accession>
<gene>
    <name evidence="6" type="ORF">H2200_002432</name>
</gene>
<dbReference type="InterPro" id="IPR001753">
    <property type="entry name" value="Enoyl-CoA_hydra/iso"/>
</dbReference>
<organism evidence="6 7">
    <name type="scientific">Cladophialophora chaetospira</name>
    <dbReference type="NCBI Taxonomy" id="386627"/>
    <lineage>
        <taxon>Eukaryota</taxon>
        <taxon>Fungi</taxon>
        <taxon>Dikarya</taxon>
        <taxon>Ascomycota</taxon>
        <taxon>Pezizomycotina</taxon>
        <taxon>Eurotiomycetes</taxon>
        <taxon>Chaetothyriomycetidae</taxon>
        <taxon>Chaetothyriales</taxon>
        <taxon>Herpotrichiellaceae</taxon>
        <taxon>Cladophialophora</taxon>
    </lineage>
</organism>
<comment type="similarity">
    <text evidence="3">Belongs to the enoyl-CoA hydratase/isomerase family.</text>
</comment>
<evidence type="ECO:0000256" key="4">
    <source>
        <dbReference type="ARBA" id="ARBA00023140"/>
    </source>
</evidence>
<evidence type="ECO:0000313" key="7">
    <source>
        <dbReference type="Proteomes" id="UP001172673"/>
    </source>
</evidence>
<sequence length="316" mass="35188">MSTYQYSDIIFEIKGKIGVIKFNRAESLNSFGGRLIIDTIHALRVLNSHSDTVFTVITGAGRFFSSGADVQAMSNQVESSYTSLAEKKLEILNGMSGNIQLVRSLIDHRKVLVLAMNGPAVGGGAAWFQGVADLVLASTKCWLQCPFSALGLVPEFGSAGNFPQNIGVHRTNEILMLGCKVTAEELLRWGMVNRVFKHEGFHNKVIRFLEEQLVVNDGQSMLEAKRLMNAPLRDKRLHSLYEAVDAVAERFVEDAPVQRFAAKSRLLKGQCSLCILLKLRIAHAELRKVEQKLQNLKIQQRDRVEIVYGLFELALS</sequence>
<dbReference type="CDD" id="cd06558">
    <property type="entry name" value="crotonase-like"/>
    <property type="match status" value="1"/>
</dbReference>
<dbReference type="PANTHER" id="PTHR43684:SF3">
    <property type="entry name" value="PEROXISOMAL D3,D2-ENOYL-COA ISOMERASE"/>
    <property type="match status" value="1"/>
</dbReference>
<dbReference type="Gene3D" id="3.90.226.10">
    <property type="entry name" value="2-enoyl-CoA Hydratase, Chain A, domain 1"/>
    <property type="match status" value="1"/>
</dbReference>
<reference evidence="6" key="1">
    <citation type="submission" date="2022-10" db="EMBL/GenBank/DDBJ databases">
        <title>Culturing micro-colonial fungi from biological soil crusts in the Mojave desert and describing Neophaeococcomyces mojavensis, and introducing the new genera and species Taxawa tesnikishii.</title>
        <authorList>
            <person name="Kurbessoian T."/>
            <person name="Stajich J.E."/>
        </authorList>
    </citation>
    <scope>NUCLEOTIDE SEQUENCE</scope>
    <source>
        <strain evidence="6">TK_41</strain>
    </source>
</reference>
<evidence type="ECO:0000313" key="6">
    <source>
        <dbReference type="EMBL" id="KAJ9614296.1"/>
    </source>
</evidence>
<name>A0AA38XIY9_9EURO</name>
<keyword evidence="7" id="KW-1185">Reference proteome</keyword>
<dbReference type="GO" id="GO:0016853">
    <property type="term" value="F:isomerase activity"/>
    <property type="evidence" value="ECO:0007669"/>
    <property type="project" value="UniProtKB-KW"/>
</dbReference>
<evidence type="ECO:0000256" key="1">
    <source>
        <dbReference type="ARBA" id="ARBA00004275"/>
    </source>
</evidence>
<evidence type="ECO:0000256" key="2">
    <source>
        <dbReference type="ARBA" id="ARBA00005005"/>
    </source>
</evidence>
<comment type="caution">
    <text evidence="6">The sequence shown here is derived from an EMBL/GenBank/DDBJ whole genome shotgun (WGS) entry which is preliminary data.</text>
</comment>
<dbReference type="InterPro" id="IPR051053">
    <property type="entry name" value="ECH/Chromodomain_protein"/>
</dbReference>